<dbReference type="InterPro" id="IPR050834">
    <property type="entry name" value="Glycosyltransf_2"/>
</dbReference>
<comment type="caution">
    <text evidence="2">The sequence shown here is derived from an EMBL/GenBank/DDBJ whole genome shotgun (WGS) entry which is preliminary data.</text>
</comment>
<dbReference type="InterPro" id="IPR029044">
    <property type="entry name" value="Nucleotide-diphossugar_trans"/>
</dbReference>
<feature type="domain" description="Glycosyltransferase 2-like" evidence="1">
    <location>
        <begin position="338"/>
        <end position="443"/>
    </location>
</feature>
<dbReference type="Gene3D" id="3.90.550.20">
    <property type="match status" value="1"/>
</dbReference>
<dbReference type="SUPFAM" id="SSF53448">
    <property type="entry name" value="Nucleotide-diphospho-sugar transferases"/>
    <property type="match status" value="2"/>
</dbReference>
<protein>
    <recommendedName>
        <fullName evidence="1">Glycosyltransferase 2-like domain-containing protein</fullName>
    </recommendedName>
</protein>
<evidence type="ECO:0000259" key="1">
    <source>
        <dbReference type="Pfam" id="PF00535"/>
    </source>
</evidence>
<dbReference type="Pfam" id="PF00535">
    <property type="entry name" value="Glycos_transf_2"/>
    <property type="match status" value="1"/>
</dbReference>
<gene>
    <name evidence="2" type="ORF">GM51_16020</name>
</gene>
<sequence>MHVLIPNQYFYIWSGSSFPYLNLLAVKSLLLADASATIVVYIVGPEPQNDNFENLRGLERVSIVGIEPDAVFSQLPTDIKSVGTVFHKIPESSASSRSNILRYALLYLNGGVYLDFDTVVTRSLSDLAGHQCFIGEENVWIGDEDRVAGKWWVCLYPRNLFWLTSWLLRRADSAWFSGKLQLARALEKTDAIWSKKQPNNAVMGAVAQSPFIRELLLGCLDTEFTVRYATGPTLVSQVAANFPHLVSVLPVNYFYSVAPGESFRFFADRTLTLPPEAYLIHYAASNHKKLIPTIDVACAWTRSTHTVMAELIAVVESQYVEEKNEEPVSPLEERPLISCLMVTANRADIARVAIECFSEQTWPNKELVIIDDGEEDYGDMIKGFDCADLVRYIKLQPESPRLSLGELRNISIEEARGEWCVQWDDDEWYHPERLAIQLGAAVHADVGASALKWTLMHVKDDAEQSLTFRGDSGIATPGTLMFRKGDVRYPHLARNEDGIFLRDVKDSNGLVVLDEGYSHLFIRVFHGSNTWEKDHFLARLHRRVVDWPSWVWSRWIVSDVTQHRAFKLTNCEKDSLQQMTHSFDRDTELVSI</sequence>
<dbReference type="InterPro" id="IPR001173">
    <property type="entry name" value="Glyco_trans_2-like"/>
</dbReference>
<dbReference type="PANTHER" id="PTHR43685">
    <property type="entry name" value="GLYCOSYLTRANSFERASE"/>
    <property type="match status" value="1"/>
</dbReference>
<dbReference type="Gene3D" id="3.90.550.10">
    <property type="entry name" value="Spore Coat Polysaccharide Biosynthesis Protein SpsA, Chain A"/>
    <property type="match status" value="1"/>
</dbReference>
<dbReference type="InterPro" id="IPR007577">
    <property type="entry name" value="GlycoTrfase_DXD_sugar-bd_CS"/>
</dbReference>
<organism evidence="2">
    <name type="scientific">freshwater metagenome</name>
    <dbReference type="NCBI Taxonomy" id="449393"/>
    <lineage>
        <taxon>unclassified sequences</taxon>
        <taxon>metagenomes</taxon>
        <taxon>ecological metagenomes</taxon>
    </lineage>
</organism>
<evidence type="ECO:0000313" key="2">
    <source>
        <dbReference type="EMBL" id="KGA14958.1"/>
    </source>
</evidence>
<dbReference type="Pfam" id="PF04488">
    <property type="entry name" value="Gly_transf_sug"/>
    <property type="match status" value="1"/>
</dbReference>
<dbReference type="PANTHER" id="PTHR43685:SF2">
    <property type="entry name" value="GLYCOSYLTRANSFERASE 2-LIKE DOMAIN-CONTAINING PROTEIN"/>
    <property type="match status" value="1"/>
</dbReference>
<reference evidence="2" key="1">
    <citation type="submission" date="2014-06" db="EMBL/GenBank/DDBJ databases">
        <title>Key roles for freshwater Actinobacteria revealed by deep metagenomic sequencing.</title>
        <authorList>
            <person name="Ghai R."/>
            <person name="Mizuno C.M."/>
            <person name="Picazo A."/>
            <person name="Camacho A."/>
            <person name="Rodriguez-Valera F."/>
        </authorList>
    </citation>
    <scope>NUCLEOTIDE SEQUENCE</scope>
</reference>
<dbReference type="CDD" id="cd00761">
    <property type="entry name" value="Glyco_tranf_GTA_type"/>
    <property type="match status" value="1"/>
</dbReference>
<dbReference type="EMBL" id="JNSL01000130">
    <property type="protein sequence ID" value="KGA14958.1"/>
    <property type="molecule type" value="Genomic_DNA"/>
</dbReference>
<dbReference type="AlphaFoldDB" id="A0A094SAD8"/>
<proteinExistence type="predicted"/>
<accession>A0A094SAD8</accession>
<name>A0A094SAD8_9ZZZZ</name>